<evidence type="ECO:0000256" key="2">
    <source>
        <dbReference type="ARBA" id="ARBA00022612"/>
    </source>
</evidence>
<keyword evidence="1" id="KW-1245">Viral tail assembly</keyword>
<evidence type="ECO:0000256" key="1">
    <source>
        <dbReference type="ARBA" id="ARBA00022465"/>
    </source>
</evidence>
<feature type="transmembrane region" description="Helical" evidence="3">
    <location>
        <begin position="668"/>
        <end position="691"/>
    </location>
</feature>
<keyword evidence="2" id="KW-1188">Viral release from host cell</keyword>
<sequence length="914" mass="92716">MFSGSARQIATVLTAQNNASGDLRDVERAGDDAAEAMEGTEQQARTLRNSFFAAAAATTALAGSLTLLVRQHGETEQRFARLQTVTGATDQELSQLRETAMTLGRDLPIAMGDAADAMENLAFAGFSAKEAMSAAEGVANLSVASTMDMAQAARTAGSTLRMFNLEANEMAQVTGTMAATVATSNTRINELSASLVRVGAVASTAGVSLQETSAAIGVLADQGIRAQRAGTALNTTLTRLMGGSSQAQGALDELGVEMDDLTDQSGEFRDLNDVIRVLADGFEDLEGQAERVRVATELAGRRGQRALLPLLESQEELNEKMGEIFRSEIKESIGALNNLDAEQIEGVEEALDMDIDPSQVTPREIVDRMQQLREEGESTEDVAARLQAGLNISGEAAETFARDLDDASVSSDDLAESIGGATTAADIAASQMDTTSGAVEFMRSSFDAMTFTIFKGAGPAIQWFNERLAGAINLLNQNEGAMMAVGSALAVLTGAAGLATAAFAAMWVQLQLANLAQAGLVTQTSAGTAAMWAWTTAARAKNAALWLMTASTGQLMTAISAKTASLWASITAMYASATAATAGSGALGLLSAGFGAATAGAYALWTALGPIGWAVLAVAGAIAILVGLIKTDFLGAGDAAAGVLGWLGDAAGTAASAVTQLVGILYEIVRIGATIAALSLLAPFAALLVFLKDPGKWINAGKDVIAGIGRGLMGAGNALIDPLREPVQNAIDFITSPSKWAKAGAGLVGAVASGITDKAGDVVGAVGDVAGKARSMLPFSDAEEGPLPDLSKSGGALVQTLVGGIQGEGGAVQNVLGGILGGAPIPGLGGAAAALGGGGPAVGGGAGAAAGGPITITLNQENSFEGVSADEDLEQRIEEATESGGQAGLEQLEKRLQRAVGLEGNDEGDGEEES</sequence>
<dbReference type="EMBL" id="MK310226">
    <property type="protein sequence ID" value="QBI90027.1"/>
    <property type="molecule type" value="Genomic_DNA"/>
</dbReference>
<keyword evidence="3" id="KW-0472">Membrane</keyword>
<keyword evidence="6" id="KW-1185">Reference proteome</keyword>
<feature type="transmembrane region" description="Helical" evidence="3">
    <location>
        <begin position="587"/>
        <end position="605"/>
    </location>
</feature>
<reference evidence="6" key="1">
    <citation type="journal article" date="2019" name="Genes (Basel)">
        <title>Halobacterium salinarum virus ChaoS9, a Novel Halovirus Related to PhiH1 and PhiCh1.</title>
        <authorList>
            <person name="Dyall-Smith M."/>
            <person name="Palm P."/>
            <person name="Wanner G."/>
            <person name="Witte A."/>
            <person name="Oesterhelt D."/>
            <person name="Pfeiffer F."/>
        </authorList>
    </citation>
    <scope>NUCLEOTIDE SEQUENCE [LARGE SCALE GENOMIC DNA]</scope>
</reference>
<feature type="transmembrane region" description="Helical" evidence="3">
    <location>
        <begin position="641"/>
        <end position="662"/>
    </location>
</feature>
<dbReference type="RefSeq" id="YP_010077968.1">
    <property type="nucleotide sequence ID" value="NC_054953.1"/>
</dbReference>
<dbReference type="InterPro" id="IPR010090">
    <property type="entry name" value="Phage_tape_meas"/>
</dbReference>
<dbReference type="GO" id="GO:0098003">
    <property type="term" value="P:viral tail assembly"/>
    <property type="evidence" value="ECO:0007669"/>
    <property type="project" value="UniProtKB-KW"/>
</dbReference>
<dbReference type="Pfam" id="PF10145">
    <property type="entry name" value="PhageMin_Tail"/>
    <property type="match status" value="1"/>
</dbReference>
<keyword evidence="3" id="KW-0812">Transmembrane</keyword>
<dbReference type="PANTHER" id="PTHR37813">
    <property type="entry name" value="FELS-2 PROPHAGE PROTEIN"/>
    <property type="match status" value="1"/>
</dbReference>
<feature type="transmembrane region" description="Helical" evidence="3">
    <location>
        <begin position="515"/>
        <end position="535"/>
    </location>
</feature>
<keyword evidence="3" id="KW-1133">Transmembrane helix</keyword>
<dbReference type="GeneID" id="65066873"/>
<feature type="transmembrane region" description="Helical" evidence="3">
    <location>
        <begin position="611"/>
        <end position="629"/>
    </location>
</feature>
<dbReference type="NCBIfam" id="TIGR01760">
    <property type="entry name" value="tape_meas_TP901"/>
    <property type="match status" value="1"/>
</dbReference>
<evidence type="ECO:0000313" key="5">
    <source>
        <dbReference type="EMBL" id="QBI90027.1"/>
    </source>
</evidence>
<feature type="transmembrane region" description="Helical" evidence="3">
    <location>
        <begin position="555"/>
        <end position="575"/>
    </location>
</feature>
<name>A0A481V6T9_9CAUD</name>
<dbReference type="PANTHER" id="PTHR37813:SF1">
    <property type="entry name" value="FELS-2 PROPHAGE PROTEIN"/>
    <property type="match status" value="1"/>
</dbReference>
<accession>A0A481V6T9</accession>
<evidence type="ECO:0000313" key="6">
    <source>
        <dbReference type="Proteomes" id="UP000294095"/>
    </source>
</evidence>
<evidence type="ECO:0000256" key="3">
    <source>
        <dbReference type="SAM" id="Phobius"/>
    </source>
</evidence>
<protein>
    <submittedName>
        <fullName evidence="5">Tape-measure tail protein</fullName>
    </submittedName>
</protein>
<proteinExistence type="predicted"/>
<evidence type="ECO:0000259" key="4">
    <source>
        <dbReference type="Pfam" id="PF10145"/>
    </source>
</evidence>
<dbReference type="Proteomes" id="UP000294095">
    <property type="component" value="Segment"/>
</dbReference>
<organism evidence="5 6">
    <name type="scientific">Halobacterium phage ChaoS9</name>
    <dbReference type="NCBI Taxonomy" id="2847105"/>
    <lineage>
        <taxon>Viruses</taxon>
        <taxon>Duplodnaviria</taxon>
        <taxon>Heunggongvirae</taxon>
        <taxon>Uroviricota</taxon>
        <taxon>Caudoviricetes</taxon>
        <taxon>Vertoviridae</taxon>
        <taxon>Chaovirus</taxon>
        <taxon>Chaovirus bigenum</taxon>
        <taxon>Chaovirus ChaoS9</taxon>
    </lineage>
</organism>
<feature type="transmembrane region" description="Helical" evidence="3">
    <location>
        <begin position="481"/>
        <end position="508"/>
    </location>
</feature>
<gene>
    <name evidence="5" type="primary">tpm</name>
    <name evidence="5" type="ORF">ChaoS9_100</name>
</gene>
<feature type="domain" description="Phage tail tape measure protein" evidence="4">
    <location>
        <begin position="97"/>
        <end position="300"/>
    </location>
</feature>